<gene>
    <name evidence="12" type="ORF">SAMN05444126_10784</name>
</gene>
<evidence type="ECO:0000256" key="6">
    <source>
        <dbReference type="ARBA" id="ARBA00023002"/>
    </source>
</evidence>
<evidence type="ECO:0000256" key="8">
    <source>
        <dbReference type="ARBA" id="ARBA00048779"/>
    </source>
</evidence>
<evidence type="ECO:0000256" key="7">
    <source>
        <dbReference type="ARBA" id="ARBA00023062"/>
    </source>
</evidence>
<feature type="binding site" evidence="9">
    <location>
        <position position="96"/>
    </location>
    <ligand>
        <name>substrate</name>
    </ligand>
</feature>
<dbReference type="PANTHER" id="PTHR13914">
    <property type="entry name" value="PROLINE OXIDASE"/>
    <property type="match status" value="1"/>
</dbReference>
<evidence type="ECO:0000256" key="2">
    <source>
        <dbReference type="ARBA" id="ARBA00012695"/>
    </source>
</evidence>
<feature type="binding site" evidence="10">
    <location>
        <begin position="181"/>
        <end position="183"/>
    </location>
    <ligand>
        <name>FAD</name>
        <dbReference type="ChEBI" id="CHEBI:57692"/>
    </ligand>
</feature>
<dbReference type="SUPFAM" id="SSF51730">
    <property type="entry name" value="FAD-linked oxidoreductase"/>
    <property type="match status" value="1"/>
</dbReference>
<feature type="binding site" evidence="9">
    <location>
        <position position="282"/>
    </location>
    <ligand>
        <name>substrate</name>
    </ligand>
</feature>
<dbReference type="RefSeq" id="WP_093072504.1">
    <property type="nucleotide sequence ID" value="NZ_FOGV01000007.1"/>
</dbReference>
<evidence type="ECO:0000313" key="13">
    <source>
        <dbReference type="Proteomes" id="UP000199318"/>
    </source>
</evidence>
<evidence type="ECO:0000256" key="1">
    <source>
        <dbReference type="ARBA" id="ARBA00004739"/>
    </source>
</evidence>
<keyword evidence="7" id="KW-0642">Proline metabolism</keyword>
<keyword evidence="5 10" id="KW-0274">FAD</keyword>
<dbReference type="EMBL" id="FOGV01000007">
    <property type="protein sequence ID" value="SER86535.1"/>
    <property type="molecule type" value="Genomic_DNA"/>
</dbReference>
<keyword evidence="6" id="KW-0560">Oxidoreductase</keyword>
<accession>A0A1H9SP41</accession>
<name>A0A1H9SP41_9BACI</name>
<evidence type="ECO:0000259" key="11">
    <source>
        <dbReference type="Pfam" id="PF01619"/>
    </source>
</evidence>
<keyword evidence="13" id="KW-1185">Reference proteome</keyword>
<dbReference type="AlphaFoldDB" id="A0A1H9SP41"/>
<feature type="binding site" evidence="10">
    <location>
        <position position="159"/>
    </location>
    <ligand>
        <name>FAD</name>
        <dbReference type="ChEBI" id="CHEBI:57692"/>
    </ligand>
</feature>
<evidence type="ECO:0000256" key="4">
    <source>
        <dbReference type="ARBA" id="ARBA00022741"/>
    </source>
</evidence>
<dbReference type="GO" id="GO:0004657">
    <property type="term" value="F:proline dehydrogenase activity"/>
    <property type="evidence" value="ECO:0007669"/>
    <property type="project" value="UniProtKB-EC"/>
</dbReference>
<dbReference type="Gene3D" id="3.20.20.220">
    <property type="match status" value="1"/>
</dbReference>
<dbReference type="EC" id="1.5.5.2" evidence="2"/>
<feature type="binding site" evidence="10">
    <location>
        <position position="131"/>
    </location>
    <ligand>
        <name>FAD</name>
        <dbReference type="ChEBI" id="CHEBI:57692"/>
    </ligand>
</feature>
<feature type="binding site" evidence="9">
    <location>
        <position position="283"/>
    </location>
    <ligand>
        <name>substrate</name>
    </ligand>
</feature>
<dbReference type="InterPro" id="IPR029041">
    <property type="entry name" value="FAD-linked_oxidoreductase-like"/>
</dbReference>
<dbReference type="OrthoDB" id="9773461at2"/>
<dbReference type="PIRSF" id="PIRSF000196">
    <property type="entry name" value="Pro_dehydrog"/>
    <property type="match status" value="1"/>
</dbReference>
<protein>
    <recommendedName>
        <fullName evidence="2">proline dehydrogenase</fullName>
        <ecNumber evidence="2">1.5.5.2</ecNumber>
    </recommendedName>
</protein>
<keyword evidence="4 10" id="KW-0547">Nucleotide-binding</keyword>
<proteinExistence type="predicted"/>
<comment type="caution">
    <text evidence="12">The sequence shown here is derived from an EMBL/GenBank/DDBJ whole genome shotgun (WGS) entry which is preliminary data.</text>
</comment>
<feature type="binding site" evidence="10">
    <location>
        <position position="195"/>
    </location>
    <ligand>
        <name>FAD</name>
        <dbReference type="ChEBI" id="CHEBI:57692"/>
    </ligand>
</feature>
<dbReference type="InterPro" id="IPR008219">
    <property type="entry name" value="PRODH_bac_arc"/>
</dbReference>
<dbReference type="STRING" id="1464123.SAMN05444126_10784"/>
<dbReference type="GO" id="GO:0010133">
    <property type="term" value="P:L-proline catabolic process to L-glutamate"/>
    <property type="evidence" value="ECO:0007669"/>
    <property type="project" value="UniProtKB-UniPathway"/>
</dbReference>
<dbReference type="GO" id="GO:0000166">
    <property type="term" value="F:nucleotide binding"/>
    <property type="evidence" value="ECO:0007669"/>
    <property type="project" value="UniProtKB-KW"/>
</dbReference>
<keyword evidence="3" id="KW-0285">Flavoprotein</keyword>
<dbReference type="PANTHER" id="PTHR13914:SF0">
    <property type="entry name" value="PROLINE DEHYDROGENASE 1, MITOCHONDRIAL"/>
    <property type="match status" value="1"/>
</dbReference>
<comment type="cofactor">
    <cofactor evidence="10">
        <name>FAD</name>
        <dbReference type="ChEBI" id="CHEBI:57692"/>
    </cofactor>
    <text evidence="10">Binds 1 FAD per subunit.</text>
</comment>
<dbReference type="Proteomes" id="UP000199318">
    <property type="component" value="Unassembled WGS sequence"/>
</dbReference>
<evidence type="ECO:0000313" key="12">
    <source>
        <dbReference type="EMBL" id="SER86535.1"/>
    </source>
</evidence>
<evidence type="ECO:0000256" key="5">
    <source>
        <dbReference type="ARBA" id="ARBA00022827"/>
    </source>
</evidence>
<reference evidence="13" key="1">
    <citation type="submission" date="2016-10" db="EMBL/GenBank/DDBJ databases">
        <authorList>
            <person name="de Groot N.N."/>
        </authorList>
    </citation>
    <scope>NUCLEOTIDE SEQUENCE [LARGE SCALE GENOMIC DNA]</scope>
    <source>
        <strain evidence="13">10nlg</strain>
    </source>
</reference>
<comment type="catalytic activity">
    <reaction evidence="8">
        <text>L-proline + a quinone = (S)-1-pyrroline-5-carboxylate + a quinol + H(+)</text>
        <dbReference type="Rhea" id="RHEA:23784"/>
        <dbReference type="ChEBI" id="CHEBI:15378"/>
        <dbReference type="ChEBI" id="CHEBI:17388"/>
        <dbReference type="ChEBI" id="CHEBI:24646"/>
        <dbReference type="ChEBI" id="CHEBI:60039"/>
        <dbReference type="ChEBI" id="CHEBI:132124"/>
        <dbReference type="EC" id="1.5.5.2"/>
    </reaction>
</comment>
<dbReference type="UniPathway" id="UPA00261">
    <property type="reaction ID" value="UER00373"/>
</dbReference>
<dbReference type="InterPro" id="IPR015659">
    <property type="entry name" value="Proline_oxidase"/>
</dbReference>
<dbReference type="Pfam" id="PF01619">
    <property type="entry name" value="Pro_dh"/>
    <property type="match status" value="1"/>
</dbReference>
<feature type="binding site" evidence="10">
    <location>
        <begin position="220"/>
        <end position="221"/>
    </location>
    <ligand>
        <name>FAD</name>
        <dbReference type="ChEBI" id="CHEBI:57692"/>
    </ligand>
</feature>
<feature type="domain" description="Proline dehydrogenase" evidence="11">
    <location>
        <begin position="42"/>
        <end position="289"/>
    </location>
</feature>
<organism evidence="12 13">
    <name type="scientific">Salisediminibacterium halotolerans</name>
    <dbReference type="NCBI Taxonomy" id="517425"/>
    <lineage>
        <taxon>Bacteria</taxon>
        <taxon>Bacillati</taxon>
        <taxon>Bacillota</taxon>
        <taxon>Bacilli</taxon>
        <taxon>Bacillales</taxon>
        <taxon>Bacillaceae</taxon>
        <taxon>Salisediminibacterium</taxon>
    </lineage>
</organism>
<evidence type="ECO:0000256" key="10">
    <source>
        <dbReference type="PIRSR" id="PIRSR000196-2"/>
    </source>
</evidence>
<comment type="pathway">
    <text evidence="1">Amino-acid degradation; L-proline degradation into L-glutamate; L-glutamate from L-proline: step 1/2.</text>
</comment>
<dbReference type="InterPro" id="IPR002872">
    <property type="entry name" value="Proline_DH_dom"/>
</dbReference>
<evidence type="ECO:0000256" key="3">
    <source>
        <dbReference type="ARBA" id="ARBA00022630"/>
    </source>
</evidence>
<sequence length="301" mass="34364">MVTRKFFSVLSSSQFLENKARNWGPKLGATTVIAGETIEEAMEAVRKLNAQGLCATVDHLGEFVHKKEEAVASKDYCIRTLEAIDAYGVDCNLSLKLTSLGLDVDRNLCRDNMLDILAKADELNIFVRIDMEDYAHLDATLELFQELRRSYQNVGPAMQSYLHRAEQDTRSLKGVNLRMMKGAYKESPSVAYQKKPEVDANLLNIIKVHLLNGSYTAVATHDHNIIEEVKTFVREQGIPDDLYEFQMLYGFRTELQAQLVNEGYKVRVYVPFGEDWYGYFMRRLGERPQNIVFAMRGLLSK</sequence>
<evidence type="ECO:0000256" key="9">
    <source>
        <dbReference type="PIRSR" id="PIRSR000196-1"/>
    </source>
</evidence>